<dbReference type="RefSeq" id="WP_253765846.1">
    <property type="nucleotide sequence ID" value="NZ_JAMTCK010000001.1"/>
</dbReference>
<reference evidence="1" key="1">
    <citation type="submission" date="2022-06" db="EMBL/GenBank/DDBJ databases">
        <title>Genomic Encyclopedia of Archaeal and Bacterial Type Strains, Phase II (KMG-II): from individual species to whole genera.</title>
        <authorList>
            <person name="Goeker M."/>
        </authorList>
    </citation>
    <scope>NUCLEOTIDE SEQUENCE</scope>
    <source>
        <strain evidence="1">DSM 43935</strain>
    </source>
</reference>
<gene>
    <name evidence="1" type="ORF">LX83_000160</name>
</gene>
<name>A0AAE3G9F6_9PSEU</name>
<evidence type="ECO:0000313" key="1">
    <source>
        <dbReference type="EMBL" id="MCP2163320.1"/>
    </source>
</evidence>
<sequence>MLPAEMPLSLTRVLAPASPAAAKESTTAASVHQGRTAPLATSVAPAVSNAAAAQALHAKPEVSTVERALLAGQSQTGNAAVATAATKGVPVVPASPLASRLP</sequence>
<accession>A0AAE3G9F6</accession>
<dbReference type="Proteomes" id="UP001206128">
    <property type="component" value="Unassembled WGS sequence"/>
</dbReference>
<evidence type="ECO:0000313" key="2">
    <source>
        <dbReference type="Proteomes" id="UP001206128"/>
    </source>
</evidence>
<proteinExistence type="predicted"/>
<organism evidence="1 2">
    <name type="scientific">Goodfellowiella coeruleoviolacea</name>
    <dbReference type="NCBI Taxonomy" id="334858"/>
    <lineage>
        <taxon>Bacteria</taxon>
        <taxon>Bacillati</taxon>
        <taxon>Actinomycetota</taxon>
        <taxon>Actinomycetes</taxon>
        <taxon>Pseudonocardiales</taxon>
        <taxon>Pseudonocardiaceae</taxon>
        <taxon>Goodfellowiella</taxon>
    </lineage>
</organism>
<dbReference type="AlphaFoldDB" id="A0AAE3G9F6"/>
<keyword evidence="2" id="KW-1185">Reference proteome</keyword>
<comment type="caution">
    <text evidence="1">The sequence shown here is derived from an EMBL/GenBank/DDBJ whole genome shotgun (WGS) entry which is preliminary data.</text>
</comment>
<dbReference type="EMBL" id="JAMTCK010000001">
    <property type="protein sequence ID" value="MCP2163320.1"/>
    <property type="molecule type" value="Genomic_DNA"/>
</dbReference>
<protein>
    <submittedName>
        <fullName evidence="1">Uncharacterized protein</fullName>
    </submittedName>
</protein>